<evidence type="ECO:0000313" key="1">
    <source>
        <dbReference type="EMBL" id="OPH38200.1"/>
    </source>
</evidence>
<organism evidence="2 4">
    <name type="scientific">Moraxella equi</name>
    <dbReference type="NCBI Taxonomy" id="60442"/>
    <lineage>
        <taxon>Bacteria</taxon>
        <taxon>Pseudomonadati</taxon>
        <taxon>Pseudomonadota</taxon>
        <taxon>Gammaproteobacteria</taxon>
        <taxon>Moraxellales</taxon>
        <taxon>Moraxellaceae</taxon>
        <taxon>Moraxella</taxon>
    </lineage>
</organism>
<sequence length="110" mass="12129">MSEFKATDTCEFITDLTAGAFAEQIGVAISDVCSQVVATGKKGQIKLTFDVSPIGEKGMGQIQVKHKLDYTAPETFGTRKEDYARETSMYCHTDGRVSLFYENQLFGQEA</sequence>
<evidence type="ECO:0000313" key="3">
    <source>
        <dbReference type="Proteomes" id="UP000190777"/>
    </source>
</evidence>
<reference evidence="1 3" key="1">
    <citation type="submission" date="2017-03" db="EMBL/GenBank/DDBJ databases">
        <title>Draft genome sequence of Moraxella equi CCUG 4950T type strain.</title>
        <authorList>
            <person name="Salva-Serra F."/>
            <person name="Engstrom-Jakobsson H."/>
            <person name="Thorell K."/>
            <person name="Jaen-Luchoro D."/>
            <person name="Gonzales-Siles L."/>
            <person name="Karlsson R."/>
            <person name="Yazdan S."/>
            <person name="Boulund F."/>
            <person name="Johnning A."/>
            <person name="Engstrand L."/>
            <person name="Kristiansson E."/>
            <person name="Moore E."/>
        </authorList>
    </citation>
    <scope>NUCLEOTIDE SEQUENCE [LARGE SCALE GENOMIC DNA]</scope>
    <source>
        <strain evidence="1 3">CCUG 4950</strain>
    </source>
</reference>
<reference evidence="2 4" key="2">
    <citation type="submission" date="2018-06" db="EMBL/GenBank/DDBJ databases">
        <authorList>
            <consortium name="Pathogen Informatics"/>
            <person name="Doyle S."/>
        </authorList>
    </citation>
    <scope>NUCLEOTIDE SEQUENCE [LARGE SCALE GENOMIC DNA]</scope>
    <source>
        <strain evidence="2 4">NCTC11012</strain>
    </source>
</reference>
<dbReference type="AlphaFoldDB" id="A0A378QQF6"/>
<dbReference type="EMBL" id="MXAP01000063">
    <property type="protein sequence ID" value="OPH38200.1"/>
    <property type="molecule type" value="Genomic_DNA"/>
</dbReference>
<proteinExistence type="predicted"/>
<protein>
    <submittedName>
        <fullName evidence="2">Uncharacterized protein</fullName>
    </submittedName>
</protein>
<dbReference type="Proteomes" id="UP000254618">
    <property type="component" value="Unassembled WGS sequence"/>
</dbReference>
<evidence type="ECO:0000313" key="4">
    <source>
        <dbReference type="Proteomes" id="UP000254618"/>
    </source>
</evidence>
<dbReference type="Proteomes" id="UP000190777">
    <property type="component" value="Unassembled WGS sequence"/>
</dbReference>
<dbReference type="EMBL" id="UGQF01000001">
    <property type="protein sequence ID" value="STZ03136.1"/>
    <property type="molecule type" value="Genomic_DNA"/>
</dbReference>
<keyword evidence="3" id="KW-1185">Reference proteome</keyword>
<dbReference type="RefSeq" id="WP_079325654.1">
    <property type="nucleotide sequence ID" value="NZ_MXAP01000063.1"/>
</dbReference>
<accession>A0A378QQF6</accession>
<evidence type="ECO:0000313" key="2">
    <source>
        <dbReference type="EMBL" id="STZ03136.1"/>
    </source>
</evidence>
<gene>
    <name evidence="1" type="ORF">B5J93_06545</name>
    <name evidence="2" type="ORF">NCTC11012_01369</name>
</gene>
<name>A0A378QQF6_9GAMM</name>